<gene>
    <name evidence="2" type="ORF">L3Y34_015624</name>
</gene>
<feature type="region of interest" description="Disordered" evidence="1">
    <location>
        <begin position="523"/>
        <end position="550"/>
    </location>
</feature>
<feature type="region of interest" description="Disordered" evidence="1">
    <location>
        <begin position="661"/>
        <end position="690"/>
    </location>
</feature>
<protein>
    <submittedName>
        <fullName evidence="2">Uncharacterized protein</fullName>
    </submittedName>
</protein>
<sequence length="839" mass="94138">MVLNDSFSSLFSSPLRKANESFNESFGDKNTLSPATVFRCLQKEYDQISTVLQSHPPTCSQYQTSLNELISLFERAEDQSMFGVQKLILSVFLKLTGNILSVLGKPKYQPTLYKLAQLIASSISPDLGADNEIEEENMHKWADRIIIECSIHLLEFPNYKMDLEFNIDEIVDELVLASGKFQFVKSAVFVAARDMVSEMDTTVEITPESRCTLGNLADENILRLLLWLFLRQKSTLKSNLLPSLFPNLPFTLKAEEYDRSAECSLLDLKLYLVSLSVVSSTTTESGMTMKSAPTIASQLSLTKHQKNCWKAIVDACAGSSRKKVAAISRLRTSQLVESVRLISDGSEDVRVLFDGWKYCLQPSATYDDDVYEAIQAVTEKYRAKMNSLLAYGPFYTSDPSSFSKSGSVCRRDMKTLFPLQFDYEFVNTTEAEHIGTVINSLEGYMSPQPENDVTEEEDAEVLSTKDFESAGDETFHSVGSTSDHYSSANNSQFFSPLQHNRDSMLPSAVSQLIREESLANTSHVSTKSLILTPTRGTSATPTHASPHPNIFDLSIERHQNVSVTAPEKSDLDHSDEEEDELEAALLESTQKHEKCIIALKTPEKSVNVEKLTPTPTKDAQTATDDAFISSGESSIVTVKYTPKTESTTTLNAAPPIFISDSEEYDDEEYYDEDEEEYYDEKEENDESLTEKEAYLSESEIESLMEQIREATLFMFRDRRMKMFGLENQKIQLDNTNDAEILEAATKKLEKISMDLSATSERLDKLKIPNLTTMFPSTAEPSVQVLPIPLPKTATEATTVDHNPQKCLGCQSDEIQESALRRLEQMANDWDAEGNDYLFK</sequence>
<dbReference type="Proteomes" id="UP000827892">
    <property type="component" value="Chromosome I"/>
</dbReference>
<feature type="compositionally biased region" description="Polar residues" evidence="1">
    <location>
        <begin position="523"/>
        <end position="543"/>
    </location>
</feature>
<evidence type="ECO:0000313" key="2">
    <source>
        <dbReference type="EMBL" id="ULU12461.1"/>
    </source>
</evidence>
<accession>A0AAE9J000</accession>
<organism evidence="2 3">
    <name type="scientific">Caenorhabditis briggsae</name>
    <dbReference type="NCBI Taxonomy" id="6238"/>
    <lineage>
        <taxon>Eukaryota</taxon>
        <taxon>Metazoa</taxon>
        <taxon>Ecdysozoa</taxon>
        <taxon>Nematoda</taxon>
        <taxon>Chromadorea</taxon>
        <taxon>Rhabditida</taxon>
        <taxon>Rhabditina</taxon>
        <taxon>Rhabditomorpha</taxon>
        <taxon>Rhabditoidea</taxon>
        <taxon>Rhabditidae</taxon>
        <taxon>Peloderinae</taxon>
        <taxon>Caenorhabditis</taxon>
    </lineage>
</organism>
<evidence type="ECO:0000256" key="1">
    <source>
        <dbReference type="SAM" id="MobiDB-lite"/>
    </source>
</evidence>
<dbReference type="EMBL" id="CP090891">
    <property type="protein sequence ID" value="ULU12461.1"/>
    <property type="molecule type" value="Genomic_DNA"/>
</dbReference>
<evidence type="ECO:0000313" key="3">
    <source>
        <dbReference type="Proteomes" id="UP000827892"/>
    </source>
</evidence>
<name>A0AAE9J000_CAEBR</name>
<dbReference type="AlphaFoldDB" id="A0AAE9J000"/>
<reference evidence="2 3" key="1">
    <citation type="submission" date="2022-05" db="EMBL/GenBank/DDBJ databases">
        <title>Chromosome-level reference genomes for two strains of Caenorhabditis briggsae: an improved platform for comparative genomics.</title>
        <authorList>
            <person name="Stevens L."/>
            <person name="Andersen E.C."/>
        </authorList>
    </citation>
    <scope>NUCLEOTIDE SEQUENCE [LARGE SCALE GENOMIC DNA]</scope>
    <source>
        <strain evidence="2">QX1410_ONT</strain>
        <tissue evidence="2">Whole-organism</tissue>
    </source>
</reference>
<feature type="compositionally biased region" description="Acidic residues" evidence="1">
    <location>
        <begin position="661"/>
        <end position="687"/>
    </location>
</feature>
<proteinExistence type="predicted"/>